<protein>
    <recommendedName>
        <fullName evidence="6">Dynein heavy chain region D6 P-loop domain-containing protein</fullName>
    </recommendedName>
</protein>
<feature type="domain" description="Dynein heavy chain region D6 P-loop" evidence="1">
    <location>
        <begin position="138"/>
        <end position="252"/>
    </location>
</feature>
<dbReference type="Pfam" id="PF18198">
    <property type="entry name" value="AAA_lid_11"/>
    <property type="match status" value="1"/>
</dbReference>
<dbReference type="InterPro" id="IPR042219">
    <property type="entry name" value="AAA_lid_11_sf"/>
</dbReference>
<accession>A0A3P9CZF7</accession>
<evidence type="ECO:0000313" key="5">
    <source>
        <dbReference type="Proteomes" id="UP000265160"/>
    </source>
</evidence>
<dbReference type="Gene3D" id="1.20.1270.280">
    <property type="match status" value="1"/>
</dbReference>
<dbReference type="InterPro" id="IPR041228">
    <property type="entry name" value="Dynein_C"/>
</dbReference>
<dbReference type="Proteomes" id="UP000265160">
    <property type="component" value="LG9"/>
</dbReference>
<dbReference type="Pfam" id="PF03028">
    <property type="entry name" value="Dynein_heavy"/>
    <property type="match status" value="1"/>
</dbReference>
<reference evidence="4" key="3">
    <citation type="submission" date="2025-09" db="UniProtKB">
        <authorList>
            <consortium name="Ensembl"/>
        </authorList>
    </citation>
    <scope>IDENTIFICATION</scope>
</reference>
<feature type="domain" description="Dynein heavy chain C-terminal" evidence="3">
    <location>
        <begin position="394"/>
        <end position="551"/>
    </location>
</feature>
<feature type="domain" description="Dynein heavy chain AAA lid" evidence="2">
    <location>
        <begin position="273"/>
        <end position="387"/>
    </location>
</feature>
<dbReference type="Gene3D" id="3.40.50.300">
    <property type="entry name" value="P-loop containing nucleotide triphosphate hydrolases"/>
    <property type="match status" value="1"/>
</dbReference>
<dbReference type="STRING" id="106582.ENSMZEP00005027357"/>
<dbReference type="Gene3D" id="3.10.490.20">
    <property type="match status" value="1"/>
</dbReference>
<dbReference type="Gene3D" id="1.10.8.720">
    <property type="entry name" value="Region D6 of dynein motor"/>
    <property type="match status" value="1"/>
</dbReference>
<dbReference type="PANTHER" id="PTHR46961:SF19">
    <property type="entry name" value="DYNEIN HEAVY CHAIN 5, AXONEMAL"/>
    <property type="match status" value="1"/>
</dbReference>
<dbReference type="InterPro" id="IPR004273">
    <property type="entry name" value="Dynein_heavy_D6_P-loop"/>
</dbReference>
<evidence type="ECO:0000259" key="3">
    <source>
        <dbReference type="Pfam" id="PF18199"/>
    </source>
</evidence>
<dbReference type="InterPro" id="IPR026983">
    <property type="entry name" value="DHC"/>
</dbReference>
<keyword evidence="5" id="KW-1185">Reference proteome</keyword>
<dbReference type="FunFam" id="1.20.1270.280:FF:000002">
    <property type="entry name" value="Dynein heavy chain 5, axonemal"/>
    <property type="match status" value="1"/>
</dbReference>
<dbReference type="AlphaFoldDB" id="A0A3P9CZF7"/>
<name>A0A3P9CZF7_9CICH</name>
<evidence type="ECO:0008006" key="6">
    <source>
        <dbReference type="Google" id="ProtNLM"/>
    </source>
</evidence>
<dbReference type="GO" id="GO:0008569">
    <property type="term" value="F:minus-end-directed microtubule motor activity"/>
    <property type="evidence" value="ECO:0007669"/>
    <property type="project" value="InterPro"/>
</dbReference>
<sequence length="662" mass="74851">FQVSEKLTVAAETEVKINQAREEYRPVATRGSILYFLIPRRWILDQTWLNLVQLSSLPAFFQILNQVNQNERAWKAWFDHPAPEDAPLPDGYEEKLDTFRKLLLIRSWCPDRTIAQLMVAGAALHLRFSGPTVRRSNNRTPMVCLLSMGSDPTENIERLAKNKVRGAPCHPISMGQGQEVHARRLLANSMLDGGWLLLQNCHLGLDFLDELLETVTSAVPESVHKDFRVWLTTDVHPSRFPITFLQSSIKFTNEPPLDHSDVIISPSSSLSHQERRKFGPLGWNIPYEFNQADFTSSIQFVQNHLDNLDVKRGEVQYGGRVTDDLDKRLLNTFTSVWFSESTFSEAFCFFKGYSIPAKAKSIQEVLQHIEGLPLVDSPEVFGLHPNADITYQTNLANDTLSTIINIQPKDTGGGAGETREASVQRLANEMLEKLPPDYIPHEVLMGPLQPMNIFLRQELDRMQRVISSVRSTLTDLRLAIDGTIIMSEDLRDALDSMFDARIPRLWLRLSWPSATLGFWFSELLERNQQLSAWISAGRPNQFWLTGFFNPQVGSLFRKSGVLEFFTPPPEDVGGVYIYGLFLDGAGWDRRGAKLVEAPPKVSNMADSKRPPGGGGAVSLYSCPVYKKPRRTDLNFIFSLQLRSVQPPEHWTLRGAALLCDCK</sequence>
<dbReference type="InterPro" id="IPR041658">
    <property type="entry name" value="AAA_lid_11"/>
</dbReference>
<proteinExistence type="predicted"/>
<dbReference type="FunFam" id="3.40.50.300:FF:000320">
    <property type="entry name" value="Dynein, axonemal, heavy chain 5"/>
    <property type="match status" value="1"/>
</dbReference>
<dbReference type="GO" id="GO:0007018">
    <property type="term" value="P:microtubule-based movement"/>
    <property type="evidence" value="ECO:0007669"/>
    <property type="project" value="InterPro"/>
</dbReference>
<dbReference type="PANTHER" id="PTHR46961">
    <property type="entry name" value="DYNEIN HEAVY CHAIN 1, AXONEMAL-LIKE PROTEIN"/>
    <property type="match status" value="1"/>
</dbReference>
<reference evidence="4 5" key="1">
    <citation type="journal article" date="2014" name="Nature">
        <title>The genomic substrate for adaptive radiation in African cichlid fish.</title>
        <authorList>
            <person name="Brawand D."/>
            <person name="Wagner C.E."/>
            <person name="Li Y.I."/>
            <person name="Malinsky M."/>
            <person name="Keller I."/>
            <person name="Fan S."/>
            <person name="Simakov O."/>
            <person name="Ng A.Y."/>
            <person name="Lim Z.W."/>
            <person name="Bezault E."/>
            <person name="Turner-Maier J."/>
            <person name="Johnson J."/>
            <person name="Alcazar R."/>
            <person name="Noh H.J."/>
            <person name="Russell P."/>
            <person name="Aken B."/>
            <person name="Alfoldi J."/>
            <person name="Amemiya C."/>
            <person name="Azzouzi N."/>
            <person name="Baroiller J.F."/>
            <person name="Barloy-Hubler F."/>
            <person name="Berlin A."/>
            <person name="Bloomquist R."/>
            <person name="Carleton K.L."/>
            <person name="Conte M.A."/>
            <person name="D'Cotta H."/>
            <person name="Eshel O."/>
            <person name="Gaffney L."/>
            <person name="Galibert F."/>
            <person name="Gante H.F."/>
            <person name="Gnerre S."/>
            <person name="Greuter L."/>
            <person name="Guyon R."/>
            <person name="Haddad N.S."/>
            <person name="Haerty W."/>
            <person name="Harris R.M."/>
            <person name="Hofmann H.A."/>
            <person name="Hourlier T."/>
            <person name="Hulata G."/>
            <person name="Jaffe D.B."/>
            <person name="Lara M."/>
            <person name="Lee A.P."/>
            <person name="MacCallum I."/>
            <person name="Mwaiko S."/>
            <person name="Nikaido M."/>
            <person name="Nishihara H."/>
            <person name="Ozouf-Costaz C."/>
            <person name="Penman D.J."/>
            <person name="Przybylski D."/>
            <person name="Rakotomanga M."/>
            <person name="Renn S.C.P."/>
            <person name="Ribeiro F.J."/>
            <person name="Ron M."/>
            <person name="Salzburger W."/>
            <person name="Sanchez-Pulido L."/>
            <person name="Santos M.E."/>
            <person name="Searle S."/>
            <person name="Sharpe T."/>
            <person name="Swofford R."/>
            <person name="Tan F.J."/>
            <person name="Williams L."/>
            <person name="Young S."/>
            <person name="Yin S."/>
            <person name="Okada N."/>
            <person name="Kocher T.D."/>
            <person name="Miska E.A."/>
            <person name="Lander E.S."/>
            <person name="Venkatesh B."/>
            <person name="Fernald R.D."/>
            <person name="Meyer A."/>
            <person name="Ponting C.P."/>
            <person name="Streelman J.T."/>
            <person name="Lindblad-Toh K."/>
            <person name="Seehausen O."/>
            <person name="Di Palma F."/>
        </authorList>
    </citation>
    <scope>NUCLEOTIDE SEQUENCE</scope>
</reference>
<dbReference type="GO" id="GO:0045505">
    <property type="term" value="F:dynein intermediate chain binding"/>
    <property type="evidence" value="ECO:0007669"/>
    <property type="project" value="InterPro"/>
</dbReference>
<dbReference type="Ensembl" id="ENSMZET00005028230.1">
    <property type="protein sequence ID" value="ENSMZEP00005027357.1"/>
    <property type="gene ID" value="ENSMZEG00005020405.1"/>
</dbReference>
<organism evidence="4 5">
    <name type="scientific">Maylandia zebra</name>
    <name type="common">zebra mbuna</name>
    <dbReference type="NCBI Taxonomy" id="106582"/>
    <lineage>
        <taxon>Eukaryota</taxon>
        <taxon>Metazoa</taxon>
        <taxon>Chordata</taxon>
        <taxon>Craniata</taxon>
        <taxon>Vertebrata</taxon>
        <taxon>Euteleostomi</taxon>
        <taxon>Actinopterygii</taxon>
        <taxon>Neopterygii</taxon>
        <taxon>Teleostei</taxon>
        <taxon>Neoteleostei</taxon>
        <taxon>Acanthomorphata</taxon>
        <taxon>Ovalentaria</taxon>
        <taxon>Cichlomorphae</taxon>
        <taxon>Cichliformes</taxon>
        <taxon>Cichlidae</taxon>
        <taxon>African cichlids</taxon>
        <taxon>Pseudocrenilabrinae</taxon>
        <taxon>Haplochromini</taxon>
        <taxon>Maylandia</taxon>
        <taxon>Maylandia zebra complex</taxon>
    </lineage>
</organism>
<dbReference type="GO" id="GO:0051959">
    <property type="term" value="F:dynein light intermediate chain binding"/>
    <property type="evidence" value="ECO:0007669"/>
    <property type="project" value="InterPro"/>
</dbReference>
<feature type="domain" description="Dynein heavy chain C-terminal" evidence="3">
    <location>
        <begin position="567"/>
        <end position="659"/>
    </location>
</feature>
<evidence type="ECO:0000259" key="2">
    <source>
        <dbReference type="Pfam" id="PF18198"/>
    </source>
</evidence>
<evidence type="ECO:0000259" key="1">
    <source>
        <dbReference type="Pfam" id="PF03028"/>
    </source>
</evidence>
<dbReference type="GO" id="GO:0030286">
    <property type="term" value="C:dynein complex"/>
    <property type="evidence" value="ECO:0007669"/>
    <property type="project" value="InterPro"/>
</dbReference>
<reference evidence="4" key="2">
    <citation type="submission" date="2025-08" db="UniProtKB">
        <authorList>
            <consortium name="Ensembl"/>
        </authorList>
    </citation>
    <scope>IDENTIFICATION</scope>
</reference>
<evidence type="ECO:0000313" key="4">
    <source>
        <dbReference type="Ensembl" id="ENSMZEP00005027357.1"/>
    </source>
</evidence>
<dbReference type="InterPro" id="IPR043160">
    <property type="entry name" value="Dynein_C_barrel"/>
</dbReference>
<dbReference type="GeneTree" id="ENSGT00940000164265"/>
<dbReference type="InterPro" id="IPR027417">
    <property type="entry name" value="P-loop_NTPase"/>
</dbReference>
<dbReference type="Pfam" id="PF18199">
    <property type="entry name" value="Dynein_C"/>
    <property type="match status" value="2"/>
</dbReference>